<organism evidence="2 3">
    <name type="scientific">Linum tenue</name>
    <dbReference type="NCBI Taxonomy" id="586396"/>
    <lineage>
        <taxon>Eukaryota</taxon>
        <taxon>Viridiplantae</taxon>
        <taxon>Streptophyta</taxon>
        <taxon>Embryophyta</taxon>
        <taxon>Tracheophyta</taxon>
        <taxon>Spermatophyta</taxon>
        <taxon>Magnoliopsida</taxon>
        <taxon>eudicotyledons</taxon>
        <taxon>Gunneridae</taxon>
        <taxon>Pentapetalae</taxon>
        <taxon>rosids</taxon>
        <taxon>fabids</taxon>
        <taxon>Malpighiales</taxon>
        <taxon>Linaceae</taxon>
        <taxon>Linum</taxon>
    </lineage>
</organism>
<proteinExistence type="predicted"/>
<gene>
    <name evidence="2" type="ORF">LITE_LOCUS45073</name>
</gene>
<evidence type="ECO:0000313" key="3">
    <source>
        <dbReference type="Proteomes" id="UP001154282"/>
    </source>
</evidence>
<feature type="compositionally biased region" description="Polar residues" evidence="1">
    <location>
        <begin position="87"/>
        <end position="96"/>
    </location>
</feature>
<accession>A0AAV0QWH3</accession>
<keyword evidence="3" id="KW-1185">Reference proteome</keyword>
<name>A0AAV0QWH3_9ROSI</name>
<dbReference type="Proteomes" id="UP001154282">
    <property type="component" value="Unassembled WGS sequence"/>
</dbReference>
<evidence type="ECO:0008006" key="4">
    <source>
        <dbReference type="Google" id="ProtNLM"/>
    </source>
</evidence>
<evidence type="ECO:0000313" key="2">
    <source>
        <dbReference type="EMBL" id="CAI0549261.1"/>
    </source>
</evidence>
<feature type="region of interest" description="Disordered" evidence="1">
    <location>
        <begin position="85"/>
        <end position="142"/>
    </location>
</feature>
<feature type="compositionally biased region" description="Basic residues" evidence="1">
    <location>
        <begin position="130"/>
        <end position="142"/>
    </location>
</feature>
<sequence length="142" mass="15677">NLKFQHIPSSLILKRWTRAAKTGGNFSFEVPSTDSPSKYRSRLFNLSAVSASMISRVALDDDLYKSAIVFMTDLIKKCEALSITEPAGTSTSSNGDNDVPVQKVKGFKPKKDSFKPSKRPIPVAEAARAVSKKKRKTSRLEE</sequence>
<reference evidence="2" key="1">
    <citation type="submission" date="2022-08" db="EMBL/GenBank/DDBJ databases">
        <authorList>
            <person name="Gutierrez-Valencia J."/>
        </authorList>
    </citation>
    <scope>NUCLEOTIDE SEQUENCE</scope>
</reference>
<feature type="non-terminal residue" evidence="2">
    <location>
        <position position="142"/>
    </location>
</feature>
<dbReference type="AlphaFoldDB" id="A0AAV0QWH3"/>
<protein>
    <recommendedName>
        <fullName evidence="4">Protein FAR1-RELATED SEQUENCE</fullName>
    </recommendedName>
</protein>
<feature type="non-terminal residue" evidence="2">
    <location>
        <position position="1"/>
    </location>
</feature>
<evidence type="ECO:0000256" key="1">
    <source>
        <dbReference type="SAM" id="MobiDB-lite"/>
    </source>
</evidence>
<dbReference type="EMBL" id="CAMGYJ010000010">
    <property type="protein sequence ID" value="CAI0549261.1"/>
    <property type="molecule type" value="Genomic_DNA"/>
</dbReference>
<comment type="caution">
    <text evidence="2">The sequence shown here is derived from an EMBL/GenBank/DDBJ whole genome shotgun (WGS) entry which is preliminary data.</text>
</comment>